<dbReference type="Proteomes" id="UP000267096">
    <property type="component" value="Unassembled WGS sequence"/>
</dbReference>
<sequence>MMSNGITSLAQYKEEKRKEISERKDQVYLEIEAVNKEYTAEKFIDQTPEYFSGTDTEIPRWKRLLMAQKIAKEAIKKREDELWDEFAKWKEQVSPSFRLPPK</sequence>
<evidence type="ECO:0000313" key="2">
    <source>
        <dbReference type="EMBL" id="VDK19268.1"/>
    </source>
</evidence>
<proteinExistence type="predicted"/>
<evidence type="ECO:0000313" key="5">
    <source>
        <dbReference type="WBParaSite" id="ASIM_0000192501-mRNA-1"/>
    </source>
</evidence>
<evidence type="ECO:0000313" key="4">
    <source>
        <dbReference type="WBParaSite" id="ASIM_0000123101-mRNA-1"/>
    </source>
</evidence>
<evidence type="ECO:0000313" key="3">
    <source>
        <dbReference type="Proteomes" id="UP000267096"/>
    </source>
</evidence>
<reference evidence="1 3" key="2">
    <citation type="submission" date="2018-11" db="EMBL/GenBank/DDBJ databases">
        <authorList>
            <consortium name="Pathogen Informatics"/>
        </authorList>
    </citation>
    <scope>NUCLEOTIDE SEQUENCE [LARGE SCALE GENOMIC DNA]</scope>
</reference>
<gene>
    <name evidence="1" type="ORF">ASIM_LOCUS1119</name>
    <name evidence="2" type="ORF">ASIM_LOCUS1796</name>
</gene>
<name>A0A0M3J136_ANISI</name>
<dbReference type="AlphaFoldDB" id="A0A0M3J136"/>
<dbReference type="EMBL" id="UYRR01001049">
    <property type="protein sequence ID" value="VDK18433.1"/>
    <property type="molecule type" value="Genomic_DNA"/>
</dbReference>
<dbReference type="EMBL" id="UYRR01002100">
    <property type="protein sequence ID" value="VDK19268.1"/>
    <property type="molecule type" value="Genomic_DNA"/>
</dbReference>
<accession>A0A0M3J136</accession>
<organism evidence="4">
    <name type="scientific">Anisakis simplex</name>
    <name type="common">Herring worm</name>
    <dbReference type="NCBI Taxonomy" id="6269"/>
    <lineage>
        <taxon>Eukaryota</taxon>
        <taxon>Metazoa</taxon>
        <taxon>Ecdysozoa</taxon>
        <taxon>Nematoda</taxon>
        <taxon>Chromadorea</taxon>
        <taxon>Rhabditida</taxon>
        <taxon>Spirurina</taxon>
        <taxon>Ascaridomorpha</taxon>
        <taxon>Ascaridoidea</taxon>
        <taxon>Anisakidae</taxon>
        <taxon>Anisakis</taxon>
        <taxon>Anisakis simplex complex</taxon>
    </lineage>
</organism>
<dbReference type="OrthoDB" id="5862617at2759"/>
<reference evidence="4 5" key="1">
    <citation type="submission" date="2017-02" db="UniProtKB">
        <authorList>
            <consortium name="WormBaseParasite"/>
        </authorList>
    </citation>
    <scope>IDENTIFICATION</scope>
</reference>
<keyword evidence="3" id="KW-1185">Reference proteome</keyword>
<dbReference type="WBParaSite" id="ASIM_0000192501-mRNA-1">
    <property type="protein sequence ID" value="ASIM_0000192501-mRNA-1"/>
    <property type="gene ID" value="ASIM_0000192501"/>
</dbReference>
<dbReference type="WBParaSite" id="ASIM_0000123101-mRNA-1">
    <property type="protein sequence ID" value="ASIM_0000123101-mRNA-1"/>
    <property type="gene ID" value="ASIM_0000123101"/>
</dbReference>
<protein>
    <submittedName>
        <fullName evidence="4 5">Transposase</fullName>
    </submittedName>
</protein>
<evidence type="ECO:0000313" key="1">
    <source>
        <dbReference type="EMBL" id="VDK18433.1"/>
    </source>
</evidence>